<dbReference type="HOGENOM" id="CLU_2530733_0_0_1"/>
<keyword evidence="2" id="KW-1185">Reference proteome</keyword>
<reference evidence="1 2" key="1">
    <citation type="submission" date="2012-08" db="EMBL/GenBank/DDBJ databases">
        <title>Oryza genome evolution.</title>
        <authorList>
            <person name="Wing R.A."/>
        </authorList>
    </citation>
    <scope>NUCLEOTIDE SEQUENCE</scope>
</reference>
<evidence type="ECO:0000313" key="1">
    <source>
        <dbReference type="EnsemblPlants" id="LPERR02G10300.1"/>
    </source>
</evidence>
<name>A0A0D9VES9_9ORYZ</name>
<sequence length="84" mass="8869">MGAELPNLSARFVGADFRDLKPGRRHATASEVARAGRGGVGAALGRPMGCASVAWTDLLCTHRQLWICKGGGKVVHSPVIFVQK</sequence>
<evidence type="ECO:0000313" key="2">
    <source>
        <dbReference type="Proteomes" id="UP000032180"/>
    </source>
</evidence>
<dbReference type="Gramene" id="LPERR02G10300.1">
    <property type="protein sequence ID" value="LPERR02G10300.1"/>
    <property type="gene ID" value="LPERR02G10300"/>
</dbReference>
<protein>
    <submittedName>
        <fullName evidence="1">Uncharacterized protein</fullName>
    </submittedName>
</protein>
<reference evidence="1" key="3">
    <citation type="submission" date="2015-04" db="UniProtKB">
        <authorList>
            <consortium name="EnsemblPlants"/>
        </authorList>
    </citation>
    <scope>IDENTIFICATION</scope>
</reference>
<dbReference type="AlphaFoldDB" id="A0A0D9VES9"/>
<dbReference type="EnsemblPlants" id="LPERR02G10300.1">
    <property type="protein sequence ID" value="LPERR02G10300.1"/>
    <property type="gene ID" value="LPERR02G10300"/>
</dbReference>
<organism evidence="1 2">
    <name type="scientific">Leersia perrieri</name>
    <dbReference type="NCBI Taxonomy" id="77586"/>
    <lineage>
        <taxon>Eukaryota</taxon>
        <taxon>Viridiplantae</taxon>
        <taxon>Streptophyta</taxon>
        <taxon>Embryophyta</taxon>
        <taxon>Tracheophyta</taxon>
        <taxon>Spermatophyta</taxon>
        <taxon>Magnoliopsida</taxon>
        <taxon>Liliopsida</taxon>
        <taxon>Poales</taxon>
        <taxon>Poaceae</taxon>
        <taxon>BOP clade</taxon>
        <taxon>Oryzoideae</taxon>
        <taxon>Oryzeae</taxon>
        <taxon>Oryzinae</taxon>
        <taxon>Leersia</taxon>
    </lineage>
</organism>
<reference evidence="2" key="2">
    <citation type="submission" date="2013-12" db="EMBL/GenBank/DDBJ databases">
        <authorList>
            <person name="Yu Y."/>
            <person name="Lee S."/>
            <person name="de Baynast K."/>
            <person name="Wissotski M."/>
            <person name="Liu L."/>
            <person name="Talag J."/>
            <person name="Goicoechea J."/>
            <person name="Angelova A."/>
            <person name="Jetty R."/>
            <person name="Kudrna D."/>
            <person name="Golser W."/>
            <person name="Rivera L."/>
            <person name="Zhang J."/>
            <person name="Wing R."/>
        </authorList>
    </citation>
    <scope>NUCLEOTIDE SEQUENCE</scope>
</reference>
<proteinExistence type="predicted"/>
<accession>A0A0D9VES9</accession>
<dbReference type="Proteomes" id="UP000032180">
    <property type="component" value="Chromosome 2"/>
</dbReference>